<evidence type="ECO:0000259" key="2">
    <source>
        <dbReference type="Pfam" id="PF01478"/>
    </source>
</evidence>
<accession>A0ABV8U0Q8</accession>
<feature type="transmembrane region" description="Helical" evidence="1">
    <location>
        <begin position="150"/>
        <end position="169"/>
    </location>
</feature>
<keyword evidence="1" id="KW-0812">Transmembrane</keyword>
<proteinExistence type="predicted"/>
<dbReference type="InterPro" id="IPR000045">
    <property type="entry name" value="Prepilin_IV_endopep_pep"/>
</dbReference>
<dbReference type="Gene3D" id="1.20.120.1220">
    <property type="match status" value="1"/>
</dbReference>
<evidence type="ECO:0000256" key="1">
    <source>
        <dbReference type="SAM" id="Phobius"/>
    </source>
</evidence>
<comment type="caution">
    <text evidence="3">The sequence shown here is derived from an EMBL/GenBank/DDBJ whole genome shotgun (WGS) entry which is preliminary data.</text>
</comment>
<dbReference type="EC" id="3.4.23.43" evidence="3"/>
<organism evidence="3 4">
    <name type="scientific">Salininema proteolyticum</name>
    <dbReference type="NCBI Taxonomy" id="1607685"/>
    <lineage>
        <taxon>Bacteria</taxon>
        <taxon>Bacillati</taxon>
        <taxon>Actinomycetota</taxon>
        <taxon>Actinomycetes</taxon>
        <taxon>Glycomycetales</taxon>
        <taxon>Glycomycetaceae</taxon>
        <taxon>Salininema</taxon>
    </lineage>
</organism>
<sequence length="195" mass="19254">MAWEIPIAAGAAIALSPPLARVVSLAAVREPPFRLFTAVNAAVAVSLWAGTGHADALQRTALTLTALAVIPAVWIDLYLQRLPNVLVLTPYPLVGACVAATARPDAMIRCALAAGAAIAIHAAGVALGQMGAGDAKLAGVLAMGLAWDGYAPAVVAGVAAVVAGGATALAARGGRVIPYGPALALGAWAGLVLAM</sequence>
<evidence type="ECO:0000313" key="4">
    <source>
        <dbReference type="Proteomes" id="UP001595823"/>
    </source>
</evidence>
<dbReference type="GO" id="GO:0004190">
    <property type="term" value="F:aspartic-type endopeptidase activity"/>
    <property type="evidence" value="ECO:0007669"/>
    <property type="project" value="UniProtKB-EC"/>
</dbReference>
<dbReference type="RefSeq" id="WP_380621838.1">
    <property type="nucleotide sequence ID" value="NZ_JBHSDK010000016.1"/>
</dbReference>
<dbReference type="Proteomes" id="UP001595823">
    <property type="component" value="Unassembled WGS sequence"/>
</dbReference>
<keyword evidence="1" id="KW-1133">Transmembrane helix</keyword>
<evidence type="ECO:0000313" key="3">
    <source>
        <dbReference type="EMBL" id="MFC4336197.1"/>
    </source>
</evidence>
<protein>
    <submittedName>
        <fullName evidence="3">Prepilin peptidase</fullName>
        <ecNumber evidence="3">3.4.23.43</ecNumber>
    </submittedName>
</protein>
<dbReference type="Pfam" id="PF01478">
    <property type="entry name" value="Peptidase_A24"/>
    <property type="match status" value="1"/>
</dbReference>
<gene>
    <name evidence="3" type="ORF">ACFPET_13400</name>
</gene>
<reference evidence="4" key="1">
    <citation type="journal article" date="2019" name="Int. J. Syst. Evol. Microbiol.">
        <title>The Global Catalogue of Microorganisms (GCM) 10K type strain sequencing project: providing services to taxonomists for standard genome sequencing and annotation.</title>
        <authorList>
            <consortium name="The Broad Institute Genomics Platform"/>
            <consortium name="The Broad Institute Genome Sequencing Center for Infectious Disease"/>
            <person name="Wu L."/>
            <person name="Ma J."/>
        </authorList>
    </citation>
    <scope>NUCLEOTIDE SEQUENCE [LARGE SCALE GENOMIC DNA]</scope>
    <source>
        <strain evidence="4">IBRC-M 10908</strain>
    </source>
</reference>
<name>A0ABV8U0Q8_9ACTN</name>
<feature type="transmembrane region" description="Helical" evidence="1">
    <location>
        <begin position="176"/>
        <end position="194"/>
    </location>
</feature>
<keyword evidence="1" id="KW-0472">Membrane</keyword>
<keyword evidence="4" id="KW-1185">Reference proteome</keyword>
<keyword evidence="3" id="KW-0378">Hydrolase</keyword>
<dbReference type="EMBL" id="JBHSDK010000016">
    <property type="protein sequence ID" value="MFC4336197.1"/>
    <property type="molecule type" value="Genomic_DNA"/>
</dbReference>
<feature type="domain" description="Prepilin type IV endopeptidase peptidase" evidence="2">
    <location>
        <begin position="66"/>
        <end position="159"/>
    </location>
</feature>
<feature type="transmembrane region" description="Helical" evidence="1">
    <location>
        <begin position="110"/>
        <end position="130"/>
    </location>
</feature>